<accession>A0ACB9DS09</accession>
<name>A0ACB9DS09_CICIN</name>
<dbReference type="Proteomes" id="UP001055811">
    <property type="component" value="Linkage Group LG04"/>
</dbReference>
<reference evidence="1 2" key="2">
    <citation type="journal article" date="2022" name="Mol. Ecol. Resour.">
        <title>The genomes of chicory, endive, great burdock and yacon provide insights into Asteraceae paleo-polyploidization history and plant inulin production.</title>
        <authorList>
            <person name="Fan W."/>
            <person name="Wang S."/>
            <person name="Wang H."/>
            <person name="Wang A."/>
            <person name="Jiang F."/>
            <person name="Liu H."/>
            <person name="Zhao H."/>
            <person name="Xu D."/>
            <person name="Zhang Y."/>
        </authorList>
    </citation>
    <scope>NUCLEOTIDE SEQUENCE [LARGE SCALE GENOMIC DNA]</scope>
    <source>
        <strain evidence="2">cv. Punajuju</strain>
        <tissue evidence="1">Leaves</tissue>
    </source>
</reference>
<protein>
    <submittedName>
        <fullName evidence="1">Uncharacterized protein</fullName>
    </submittedName>
</protein>
<gene>
    <name evidence="1" type="ORF">L2E82_20046</name>
</gene>
<organism evidence="1 2">
    <name type="scientific">Cichorium intybus</name>
    <name type="common">Chicory</name>
    <dbReference type="NCBI Taxonomy" id="13427"/>
    <lineage>
        <taxon>Eukaryota</taxon>
        <taxon>Viridiplantae</taxon>
        <taxon>Streptophyta</taxon>
        <taxon>Embryophyta</taxon>
        <taxon>Tracheophyta</taxon>
        <taxon>Spermatophyta</taxon>
        <taxon>Magnoliopsida</taxon>
        <taxon>eudicotyledons</taxon>
        <taxon>Gunneridae</taxon>
        <taxon>Pentapetalae</taxon>
        <taxon>asterids</taxon>
        <taxon>campanulids</taxon>
        <taxon>Asterales</taxon>
        <taxon>Asteraceae</taxon>
        <taxon>Cichorioideae</taxon>
        <taxon>Cichorieae</taxon>
        <taxon>Cichoriinae</taxon>
        <taxon>Cichorium</taxon>
    </lineage>
</organism>
<dbReference type="EMBL" id="CM042012">
    <property type="protein sequence ID" value="KAI3749434.1"/>
    <property type="molecule type" value="Genomic_DNA"/>
</dbReference>
<sequence>MSRKKILTDEARSDVPFSATKFFEETKGKSSDKGINPSGLEYPEGVDLQDSMRNWNRRKMKMKRWGQRGKDEKLKSKKAVAIAKAVEEGCRRRKIHKVKRQSG</sequence>
<proteinExistence type="predicted"/>
<reference evidence="2" key="1">
    <citation type="journal article" date="2022" name="Mol. Ecol. Resour.">
        <title>The genomes of chicory, endive, great burdock and yacon provide insights into Asteraceae palaeo-polyploidization history and plant inulin production.</title>
        <authorList>
            <person name="Fan W."/>
            <person name="Wang S."/>
            <person name="Wang H."/>
            <person name="Wang A."/>
            <person name="Jiang F."/>
            <person name="Liu H."/>
            <person name="Zhao H."/>
            <person name="Xu D."/>
            <person name="Zhang Y."/>
        </authorList>
    </citation>
    <scope>NUCLEOTIDE SEQUENCE [LARGE SCALE GENOMIC DNA]</scope>
    <source>
        <strain evidence="2">cv. Punajuju</strain>
    </source>
</reference>
<evidence type="ECO:0000313" key="1">
    <source>
        <dbReference type="EMBL" id="KAI3749434.1"/>
    </source>
</evidence>
<evidence type="ECO:0000313" key="2">
    <source>
        <dbReference type="Proteomes" id="UP001055811"/>
    </source>
</evidence>
<comment type="caution">
    <text evidence="1">The sequence shown here is derived from an EMBL/GenBank/DDBJ whole genome shotgun (WGS) entry which is preliminary data.</text>
</comment>
<keyword evidence="2" id="KW-1185">Reference proteome</keyword>